<organism evidence="2 3">
    <name type="scientific">Pectobacterium aroidearum</name>
    <dbReference type="NCBI Taxonomy" id="1201031"/>
    <lineage>
        <taxon>Bacteria</taxon>
        <taxon>Pseudomonadati</taxon>
        <taxon>Pseudomonadota</taxon>
        <taxon>Gammaproteobacteria</taxon>
        <taxon>Enterobacterales</taxon>
        <taxon>Pectobacteriaceae</taxon>
        <taxon>Pectobacterium</taxon>
    </lineage>
</organism>
<feature type="signal peptide" evidence="1">
    <location>
        <begin position="1"/>
        <end position="18"/>
    </location>
</feature>
<proteinExistence type="predicted"/>
<evidence type="ECO:0000313" key="3">
    <source>
        <dbReference type="Proteomes" id="UP000530038"/>
    </source>
</evidence>
<comment type="caution">
    <text evidence="2">The sequence shown here is derived from an EMBL/GenBank/DDBJ whole genome shotgun (WGS) entry which is preliminary data.</text>
</comment>
<evidence type="ECO:0000256" key="1">
    <source>
        <dbReference type="SAM" id="SignalP"/>
    </source>
</evidence>
<feature type="chain" id="PRO_5045674641" evidence="1">
    <location>
        <begin position="19"/>
        <end position="129"/>
    </location>
</feature>
<accession>A0ABR5Z853</accession>
<gene>
    <name evidence="2" type="ORF">H2Y56_01225</name>
</gene>
<dbReference type="EMBL" id="JACERK010000001">
    <property type="protein sequence ID" value="MBA5230739.1"/>
    <property type="molecule type" value="Genomic_DNA"/>
</dbReference>
<evidence type="ECO:0000313" key="2">
    <source>
        <dbReference type="EMBL" id="MBA5230739.1"/>
    </source>
</evidence>
<sequence>MKKYIPALLVIASFGTFAQSPNQSTLQKSLTPWKPLAISESAGTIAITMNEDRITPEIYGAVIKMGVCTPLWFGDKKSAYLKNTKEISILNRNNHSGFVFENPKSSCEEAGKAKDGGGDIVISSNTHSY</sequence>
<dbReference type="RefSeq" id="WP_181828395.1">
    <property type="nucleotide sequence ID" value="NZ_JACERI010000001.1"/>
</dbReference>
<keyword evidence="1" id="KW-0732">Signal</keyword>
<dbReference type="Proteomes" id="UP000530038">
    <property type="component" value="Unassembled WGS sequence"/>
</dbReference>
<protein>
    <submittedName>
        <fullName evidence="2">Uncharacterized protein</fullName>
    </submittedName>
</protein>
<name>A0ABR5Z853_9GAMM</name>
<reference evidence="2 3" key="1">
    <citation type="submission" date="2020-07" db="EMBL/GenBank/DDBJ databases">
        <title>Characterization of Pectobacterium aroidearum strains causing soft rot on Amorphophallus konjac.</title>
        <authorList>
            <person name="Xie H."/>
        </authorList>
    </citation>
    <scope>NUCLEOTIDE SEQUENCE [LARGE SCALE GENOMIC DNA]</scope>
    <source>
        <strain evidence="2 3">MY10</strain>
    </source>
</reference>
<keyword evidence="3" id="KW-1185">Reference proteome</keyword>